<keyword evidence="2 10" id="KW-1003">Cell membrane</keyword>
<keyword evidence="10" id="KW-0915">Sodium</keyword>
<dbReference type="PANTHER" id="PTHR28259">
    <property type="entry name" value="FLUORIDE EXPORT PROTEIN 1-RELATED"/>
    <property type="match status" value="1"/>
</dbReference>
<dbReference type="GO" id="GO:0140114">
    <property type="term" value="P:cellular detoxification of fluoride"/>
    <property type="evidence" value="ECO:0007669"/>
    <property type="project" value="UniProtKB-UniRule"/>
</dbReference>
<evidence type="ECO:0000256" key="3">
    <source>
        <dbReference type="ARBA" id="ARBA00022692"/>
    </source>
</evidence>
<evidence type="ECO:0000256" key="1">
    <source>
        <dbReference type="ARBA" id="ARBA00004651"/>
    </source>
</evidence>
<evidence type="ECO:0000256" key="4">
    <source>
        <dbReference type="ARBA" id="ARBA00022989"/>
    </source>
</evidence>
<evidence type="ECO:0000313" key="11">
    <source>
        <dbReference type="EMBL" id="MEG3438888.1"/>
    </source>
</evidence>
<comment type="function">
    <text evidence="9 10">Fluoride-specific ion channel. Important for reducing fluoride concentration in the cell, thus reducing its toxicity.</text>
</comment>
<dbReference type="AlphaFoldDB" id="A0AAW9QYH9"/>
<dbReference type="InterPro" id="IPR003691">
    <property type="entry name" value="FluC"/>
</dbReference>
<evidence type="ECO:0000256" key="9">
    <source>
        <dbReference type="ARBA" id="ARBA00049940"/>
    </source>
</evidence>
<keyword evidence="5 10" id="KW-0472">Membrane</keyword>
<dbReference type="HAMAP" id="MF_00454">
    <property type="entry name" value="FluC"/>
    <property type="match status" value="1"/>
</dbReference>
<dbReference type="Proteomes" id="UP001328733">
    <property type="component" value="Unassembled WGS sequence"/>
</dbReference>
<keyword evidence="10" id="KW-0813">Transport</keyword>
<proteinExistence type="inferred from homology"/>
<keyword evidence="10" id="KW-0406">Ion transport</keyword>
<reference evidence="11 12" key="1">
    <citation type="submission" date="2024-01" db="EMBL/GenBank/DDBJ databases">
        <title>Genomic insights into the taxonomy and metabolism of the cyanobacterium Pannus brasiliensis CCIBt3594.</title>
        <authorList>
            <person name="Machado M."/>
            <person name="Botero N.B."/>
            <person name="Andreote A.P.D."/>
            <person name="Feitosa A.M.T."/>
            <person name="Popin R."/>
            <person name="Sivonen K."/>
            <person name="Fiore M.F."/>
        </authorList>
    </citation>
    <scope>NUCLEOTIDE SEQUENCE [LARGE SCALE GENOMIC DNA]</scope>
    <source>
        <strain evidence="11 12">CCIBt3594</strain>
    </source>
</reference>
<feature type="transmembrane region" description="Helical" evidence="10">
    <location>
        <begin position="36"/>
        <end position="58"/>
    </location>
</feature>
<keyword evidence="10" id="KW-0479">Metal-binding</keyword>
<gene>
    <name evidence="10 11" type="primary">crcB</name>
    <name evidence="10" type="synonym">fluC</name>
    <name evidence="11" type="ORF">V0288_17300</name>
</gene>
<evidence type="ECO:0000256" key="8">
    <source>
        <dbReference type="ARBA" id="ARBA00035585"/>
    </source>
</evidence>
<keyword evidence="3 10" id="KW-0812">Transmembrane</keyword>
<evidence type="ECO:0000256" key="2">
    <source>
        <dbReference type="ARBA" id="ARBA00022475"/>
    </source>
</evidence>
<dbReference type="NCBIfam" id="TIGR00494">
    <property type="entry name" value="crcB"/>
    <property type="match status" value="1"/>
</dbReference>
<dbReference type="GO" id="GO:0046872">
    <property type="term" value="F:metal ion binding"/>
    <property type="evidence" value="ECO:0007669"/>
    <property type="project" value="UniProtKB-KW"/>
</dbReference>
<organism evidence="11 12">
    <name type="scientific">Pannus brasiliensis CCIBt3594</name>
    <dbReference type="NCBI Taxonomy" id="1427578"/>
    <lineage>
        <taxon>Bacteria</taxon>
        <taxon>Bacillati</taxon>
        <taxon>Cyanobacteriota</taxon>
        <taxon>Cyanophyceae</taxon>
        <taxon>Oscillatoriophycideae</taxon>
        <taxon>Chroococcales</taxon>
        <taxon>Microcystaceae</taxon>
        <taxon>Pannus</taxon>
    </lineage>
</organism>
<evidence type="ECO:0000256" key="7">
    <source>
        <dbReference type="ARBA" id="ARBA00035120"/>
    </source>
</evidence>
<protein>
    <recommendedName>
        <fullName evidence="10">Fluoride-specific ion channel FluC</fullName>
    </recommendedName>
</protein>
<comment type="subcellular location">
    <subcellularLocation>
        <location evidence="1 10">Cell membrane</location>
        <topology evidence="1 10">Multi-pass membrane protein</topology>
    </subcellularLocation>
</comment>
<feature type="transmembrane region" description="Helical" evidence="10">
    <location>
        <begin position="7"/>
        <end position="24"/>
    </location>
</feature>
<comment type="activity regulation">
    <text evidence="10">Na(+) is not transported, but it plays an essential structural role and its presence is essential for fluoride channel function.</text>
</comment>
<dbReference type="GO" id="GO:0005886">
    <property type="term" value="C:plasma membrane"/>
    <property type="evidence" value="ECO:0007669"/>
    <property type="project" value="UniProtKB-SubCell"/>
</dbReference>
<dbReference type="EMBL" id="JBAFSM010000036">
    <property type="protein sequence ID" value="MEG3438888.1"/>
    <property type="molecule type" value="Genomic_DNA"/>
</dbReference>
<name>A0AAW9QYH9_9CHRO</name>
<comment type="catalytic activity">
    <reaction evidence="8">
        <text>fluoride(in) = fluoride(out)</text>
        <dbReference type="Rhea" id="RHEA:76159"/>
        <dbReference type="ChEBI" id="CHEBI:17051"/>
    </reaction>
    <physiologicalReaction direction="left-to-right" evidence="8">
        <dbReference type="Rhea" id="RHEA:76160"/>
    </physiologicalReaction>
</comment>
<comment type="similarity">
    <text evidence="7 10">Belongs to the fluoride channel Fluc/FEX (TC 1.A.43) family.</text>
</comment>
<feature type="transmembrane region" description="Helical" evidence="10">
    <location>
        <begin position="103"/>
        <end position="128"/>
    </location>
</feature>
<accession>A0AAW9QYH9</accession>
<comment type="caution">
    <text evidence="11">The sequence shown here is derived from an EMBL/GenBank/DDBJ whole genome shotgun (WGS) entry which is preliminary data.</text>
</comment>
<feature type="binding site" evidence="10">
    <location>
        <position position="78"/>
    </location>
    <ligand>
        <name>Na(+)</name>
        <dbReference type="ChEBI" id="CHEBI:29101"/>
        <note>structural</note>
    </ligand>
</feature>
<evidence type="ECO:0000256" key="6">
    <source>
        <dbReference type="ARBA" id="ARBA00023303"/>
    </source>
</evidence>
<dbReference type="GO" id="GO:0062054">
    <property type="term" value="F:fluoride channel activity"/>
    <property type="evidence" value="ECO:0007669"/>
    <property type="project" value="UniProtKB-UniRule"/>
</dbReference>
<feature type="binding site" evidence="10">
    <location>
        <position position="81"/>
    </location>
    <ligand>
        <name>Na(+)</name>
        <dbReference type="ChEBI" id="CHEBI:29101"/>
        <note>structural</note>
    </ligand>
</feature>
<dbReference type="Pfam" id="PF02537">
    <property type="entry name" value="CRCB"/>
    <property type="match status" value="1"/>
</dbReference>
<evidence type="ECO:0000256" key="10">
    <source>
        <dbReference type="HAMAP-Rule" id="MF_00454"/>
    </source>
</evidence>
<keyword evidence="12" id="KW-1185">Reference proteome</keyword>
<evidence type="ECO:0000313" key="12">
    <source>
        <dbReference type="Proteomes" id="UP001328733"/>
    </source>
</evidence>
<dbReference type="PANTHER" id="PTHR28259:SF1">
    <property type="entry name" value="FLUORIDE EXPORT PROTEIN 1-RELATED"/>
    <property type="match status" value="1"/>
</dbReference>
<keyword evidence="4 10" id="KW-1133">Transmembrane helix</keyword>
<keyword evidence="6 10" id="KW-0407">Ion channel</keyword>
<feature type="transmembrane region" description="Helical" evidence="10">
    <location>
        <begin position="70"/>
        <end position="88"/>
    </location>
</feature>
<dbReference type="RefSeq" id="WP_332866369.1">
    <property type="nucleotide sequence ID" value="NZ_JBAFSM010000036.1"/>
</dbReference>
<evidence type="ECO:0000256" key="5">
    <source>
        <dbReference type="ARBA" id="ARBA00023136"/>
    </source>
</evidence>
<sequence length="129" mass="14277">MSEITEIVAIAIGAVAGALSRFHFTQWTQAKFGFKFPYGTFIINLTGCLAVGFFFTLSRGITGYPAELDLLIRIGFLGSYTTFSTYGFDTIILWRSQKIMPTVFYWAGSVIFGLIAVITGVIIARFFVT</sequence>